<comment type="catalytic activity">
    <reaction evidence="12">
        <text>hexadecanoyl-CoA + H2O = hexadecanoate + CoA + H(+)</text>
        <dbReference type="Rhea" id="RHEA:16645"/>
        <dbReference type="ChEBI" id="CHEBI:7896"/>
        <dbReference type="ChEBI" id="CHEBI:15377"/>
        <dbReference type="ChEBI" id="CHEBI:15378"/>
        <dbReference type="ChEBI" id="CHEBI:57287"/>
        <dbReference type="ChEBI" id="CHEBI:57379"/>
    </reaction>
    <physiologicalReaction direction="left-to-right" evidence="12">
        <dbReference type="Rhea" id="RHEA:16646"/>
    </physiologicalReaction>
</comment>
<evidence type="ECO:0000256" key="2">
    <source>
        <dbReference type="ARBA" id="ARBA00012480"/>
    </source>
</evidence>
<dbReference type="Gene3D" id="3.40.50.1820">
    <property type="entry name" value="alpha/beta hydrolase"/>
    <property type="match status" value="1"/>
</dbReference>
<accession>A0A2K5PUW1</accession>
<protein>
    <recommendedName>
        <fullName evidence="15">S-acyl fatty acid synthase thioesterase, medium chain</fullName>
        <ecNumber evidence="2">3.1.2.14</ecNumber>
    </recommendedName>
    <alternativeName>
        <fullName evidence="16">Oleoyl-ACP hydrolase</fullName>
    </alternativeName>
    <alternativeName>
        <fullName evidence="18">Thioesterase II</fullName>
    </alternativeName>
    <alternativeName>
        <fullName evidence="17">Thioesterase domain-containing protein 1</fullName>
    </alternativeName>
</protein>
<evidence type="ECO:0000256" key="9">
    <source>
        <dbReference type="ARBA" id="ARBA00048074"/>
    </source>
</evidence>
<dbReference type="SUPFAM" id="SSF53474">
    <property type="entry name" value="alpha/beta-Hydrolases"/>
    <property type="match status" value="1"/>
</dbReference>
<evidence type="ECO:0000256" key="12">
    <source>
        <dbReference type="ARBA" id="ARBA00052691"/>
    </source>
</evidence>
<dbReference type="ESTHER" id="cebim-a0a2k5puw1">
    <property type="family name" value="Thioesterase"/>
</dbReference>
<evidence type="ECO:0000256" key="17">
    <source>
        <dbReference type="ARBA" id="ARBA00076433"/>
    </source>
</evidence>
<dbReference type="PANTHER" id="PTHR11487:SF0">
    <property type="entry name" value="S-ACYL FATTY ACID SYNTHASE THIOESTERASE, MEDIUM CHAIN"/>
    <property type="match status" value="1"/>
</dbReference>
<keyword evidence="5" id="KW-0276">Fatty acid metabolism</keyword>
<evidence type="ECO:0000256" key="4">
    <source>
        <dbReference type="ARBA" id="ARBA00022801"/>
    </source>
</evidence>
<dbReference type="GO" id="GO:0016297">
    <property type="term" value="F:fatty acyl-[ACP] hydrolase activity"/>
    <property type="evidence" value="ECO:0007669"/>
    <property type="project" value="UniProtKB-EC"/>
</dbReference>
<sequence>NKKVLNCLYKNPEAIFKLICFPWAGGSSIHFAKWGQDTQDSLEVHTVRLPGRESRIGEPMATDIYQIIDEITCAMLPVIQGKPFAFFGHSMGGYMAFKTALHLKEKHNLEPLHLFLSSAFSPHSKVHIEIPKDGGLSEEQICRYLVDLGGTPMNFVEDKELVQQCMPTMMVDANIISKCISESPSKTILSCDLTCFFGSEDIDLVKDTEGWKNVSTGSVSFHKLPGNHFYFKNPANEKFIKNYITKCLEVSSLTDF</sequence>
<evidence type="ECO:0000313" key="20">
    <source>
        <dbReference type="Ensembl" id="ENSCCAP00000007430.1"/>
    </source>
</evidence>
<comment type="function">
    <text evidence="13">Contributes to the release of free fatty acids from fatty acid synthase (FASN). Has broad substrate specificity, giving rise to a range of free fatty acids with chain lengths between 10 and 16 carbon atoms (C10 - C16).</text>
</comment>
<dbReference type="InterPro" id="IPR001031">
    <property type="entry name" value="Thioesterase"/>
</dbReference>
<evidence type="ECO:0000256" key="18">
    <source>
        <dbReference type="ARBA" id="ARBA00079653"/>
    </source>
</evidence>
<evidence type="ECO:0000256" key="13">
    <source>
        <dbReference type="ARBA" id="ARBA00053731"/>
    </source>
</evidence>
<dbReference type="InterPro" id="IPR012223">
    <property type="entry name" value="TEII"/>
</dbReference>
<dbReference type="PANTHER" id="PTHR11487">
    <property type="entry name" value="THIOESTERASE"/>
    <property type="match status" value="1"/>
</dbReference>
<reference evidence="20" key="2">
    <citation type="submission" date="2025-09" db="UniProtKB">
        <authorList>
            <consortium name="Ensembl"/>
        </authorList>
    </citation>
    <scope>IDENTIFICATION</scope>
</reference>
<keyword evidence="7" id="KW-0275">Fatty acid biosynthesis</keyword>
<comment type="subunit">
    <text evidence="14">Interacts (via C-terminus) with FASN.</text>
</comment>
<evidence type="ECO:0000256" key="3">
    <source>
        <dbReference type="ARBA" id="ARBA00022516"/>
    </source>
</evidence>
<dbReference type="InterPro" id="IPR029058">
    <property type="entry name" value="AB_hydrolase_fold"/>
</dbReference>
<evidence type="ECO:0000256" key="15">
    <source>
        <dbReference type="ARBA" id="ARBA00073799"/>
    </source>
</evidence>
<name>A0A2K5PUW1_CEBIM</name>
<organism evidence="20 21">
    <name type="scientific">Cebus imitator</name>
    <name type="common">Panamanian white-faced capuchin</name>
    <name type="synonym">Cebus capucinus imitator</name>
    <dbReference type="NCBI Taxonomy" id="2715852"/>
    <lineage>
        <taxon>Eukaryota</taxon>
        <taxon>Metazoa</taxon>
        <taxon>Chordata</taxon>
        <taxon>Craniata</taxon>
        <taxon>Vertebrata</taxon>
        <taxon>Euteleostomi</taxon>
        <taxon>Mammalia</taxon>
        <taxon>Eutheria</taxon>
        <taxon>Euarchontoglires</taxon>
        <taxon>Primates</taxon>
        <taxon>Haplorrhini</taxon>
        <taxon>Platyrrhini</taxon>
        <taxon>Cebidae</taxon>
        <taxon>Cebinae</taxon>
        <taxon>Cebus</taxon>
    </lineage>
</organism>
<evidence type="ECO:0000256" key="6">
    <source>
        <dbReference type="ARBA" id="ARBA00023098"/>
    </source>
</evidence>
<keyword evidence="4" id="KW-0378">Hydrolase</keyword>
<evidence type="ECO:0000259" key="19">
    <source>
        <dbReference type="Pfam" id="PF00975"/>
    </source>
</evidence>
<dbReference type="Proteomes" id="UP000233040">
    <property type="component" value="Unassembled WGS sequence"/>
</dbReference>
<keyword evidence="21" id="KW-1185">Reference proteome</keyword>
<dbReference type="FunFam" id="3.40.50.1820:FF:000153">
    <property type="entry name" value="Surfactin synthase thioesterase subunit"/>
    <property type="match status" value="1"/>
</dbReference>
<gene>
    <name evidence="20" type="primary">OLAH</name>
</gene>
<comment type="catalytic activity">
    <reaction evidence="10">
        <text>tetradecanoyl-CoA + H2O = tetradecanoate + CoA + H(+)</text>
        <dbReference type="Rhea" id="RHEA:40119"/>
        <dbReference type="ChEBI" id="CHEBI:15377"/>
        <dbReference type="ChEBI" id="CHEBI:15378"/>
        <dbReference type="ChEBI" id="CHEBI:30807"/>
        <dbReference type="ChEBI" id="CHEBI:57287"/>
        <dbReference type="ChEBI" id="CHEBI:57385"/>
    </reaction>
    <physiologicalReaction direction="left-to-right" evidence="10">
        <dbReference type="Rhea" id="RHEA:40120"/>
    </physiologicalReaction>
</comment>
<dbReference type="Pfam" id="PF00975">
    <property type="entry name" value="Thioesterase"/>
    <property type="match status" value="1"/>
</dbReference>
<comment type="catalytic activity">
    <reaction evidence="8">
        <text>decanoyl-CoA + H2O = decanoate + CoA + H(+)</text>
        <dbReference type="Rhea" id="RHEA:40059"/>
        <dbReference type="ChEBI" id="CHEBI:15377"/>
        <dbReference type="ChEBI" id="CHEBI:15378"/>
        <dbReference type="ChEBI" id="CHEBI:27689"/>
        <dbReference type="ChEBI" id="CHEBI:57287"/>
        <dbReference type="ChEBI" id="CHEBI:61430"/>
    </reaction>
    <physiologicalReaction direction="left-to-right" evidence="8">
        <dbReference type="Rhea" id="RHEA:40060"/>
    </physiologicalReaction>
</comment>
<dbReference type="EC" id="3.1.2.14" evidence="2"/>
<dbReference type="AlphaFoldDB" id="A0A2K5PUW1"/>
<comment type="catalytic activity">
    <reaction evidence="11">
        <text>(9Z)-octadecenoyl-[ACP] + H2O = (9Z)-octadecenoate + holo-[ACP] + H(+)</text>
        <dbReference type="Rhea" id="RHEA:15057"/>
        <dbReference type="Rhea" id="RHEA-COMP:9685"/>
        <dbReference type="Rhea" id="RHEA-COMP:9924"/>
        <dbReference type="ChEBI" id="CHEBI:15377"/>
        <dbReference type="ChEBI" id="CHEBI:15378"/>
        <dbReference type="ChEBI" id="CHEBI:30823"/>
        <dbReference type="ChEBI" id="CHEBI:64479"/>
        <dbReference type="ChEBI" id="CHEBI:78783"/>
        <dbReference type="EC" id="3.1.2.14"/>
    </reaction>
</comment>
<dbReference type="GO" id="GO:0051792">
    <property type="term" value="P:medium-chain fatty acid biosynthetic process"/>
    <property type="evidence" value="ECO:0007669"/>
    <property type="project" value="UniProtKB-ARBA"/>
</dbReference>
<proteinExistence type="inferred from homology"/>
<evidence type="ECO:0000256" key="1">
    <source>
        <dbReference type="ARBA" id="ARBA00007169"/>
    </source>
</evidence>
<evidence type="ECO:0000256" key="7">
    <source>
        <dbReference type="ARBA" id="ARBA00023160"/>
    </source>
</evidence>
<feature type="domain" description="Thioesterase" evidence="19">
    <location>
        <begin position="17"/>
        <end position="245"/>
    </location>
</feature>
<evidence type="ECO:0000256" key="16">
    <source>
        <dbReference type="ARBA" id="ARBA00075385"/>
    </source>
</evidence>
<reference evidence="20" key="1">
    <citation type="submission" date="2025-08" db="UniProtKB">
        <authorList>
            <consortium name="Ensembl"/>
        </authorList>
    </citation>
    <scope>IDENTIFICATION</scope>
</reference>
<evidence type="ECO:0000256" key="8">
    <source>
        <dbReference type="ARBA" id="ARBA00047969"/>
    </source>
</evidence>
<evidence type="ECO:0000256" key="11">
    <source>
        <dbReference type="ARBA" id="ARBA00048536"/>
    </source>
</evidence>
<comment type="similarity">
    <text evidence="1">Belongs to the thioesterase family.</text>
</comment>
<dbReference type="Ensembl" id="ENSCCAT00000024805.1">
    <property type="protein sequence ID" value="ENSCCAP00000007430.1"/>
    <property type="gene ID" value="ENSCCAG00000021477.1"/>
</dbReference>
<evidence type="ECO:0000313" key="21">
    <source>
        <dbReference type="Proteomes" id="UP000233040"/>
    </source>
</evidence>
<keyword evidence="6" id="KW-0443">Lipid metabolism</keyword>
<evidence type="ECO:0000256" key="5">
    <source>
        <dbReference type="ARBA" id="ARBA00022832"/>
    </source>
</evidence>
<evidence type="ECO:0000256" key="14">
    <source>
        <dbReference type="ARBA" id="ARBA00065224"/>
    </source>
</evidence>
<keyword evidence="3" id="KW-0444">Lipid biosynthesis</keyword>
<comment type="catalytic activity">
    <reaction evidence="9">
        <text>dodecanoyl-CoA + H2O = dodecanoate + CoA + H(+)</text>
        <dbReference type="Rhea" id="RHEA:30135"/>
        <dbReference type="ChEBI" id="CHEBI:15377"/>
        <dbReference type="ChEBI" id="CHEBI:15378"/>
        <dbReference type="ChEBI" id="CHEBI:18262"/>
        <dbReference type="ChEBI" id="CHEBI:57287"/>
        <dbReference type="ChEBI" id="CHEBI:57375"/>
    </reaction>
    <physiologicalReaction direction="left-to-right" evidence="9">
        <dbReference type="Rhea" id="RHEA:30136"/>
    </physiologicalReaction>
</comment>
<evidence type="ECO:0000256" key="10">
    <source>
        <dbReference type="ARBA" id="ARBA00048180"/>
    </source>
</evidence>
<dbReference type="GeneTree" id="ENSGT00390000015518"/>